<evidence type="ECO:0000313" key="2">
    <source>
        <dbReference type="Proteomes" id="UP001472677"/>
    </source>
</evidence>
<evidence type="ECO:0008006" key="3">
    <source>
        <dbReference type="Google" id="ProtNLM"/>
    </source>
</evidence>
<dbReference type="PANTHER" id="PTHR44830:SF1">
    <property type="entry name" value="TR-TYPE G DOMAIN-CONTAINING PROTEIN"/>
    <property type="match status" value="1"/>
</dbReference>
<sequence length="241" mass="27577">MAPKVERSRILELCKVYLLRPYRKVGSRSRVLYLDVRRVGHDGSYIYKEFKLIEGTYAEVYTISSEYVFAEVRKSLDVDEVIRPKGNLEENKTIQFVSTWSFVNIPNPLDGNAIVEVFGLTLNHLQELRIEITTPKESKTQGLMLVSEKVVAIQTWSTPTIVKEVWQEQCRLQGNKLGLSSVYHDDPTFLKAWNQINDPIRPLDNPLRSPFQDVYKIDGIATIIVGHVETGVLKHGICARM</sequence>
<dbReference type="PANTHER" id="PTHR44830">
    <property type="entry name" value="ELONGATION FACTOR 1 ALPHA"/>
    <property type="match status" value="1"/>
</dbReference>
<gene>
    <name evidence="1" type="ORF">V6N12_074589</name>
</gene>
<organism evidence="1 2">
    <name type="scientific">Hibiscus sabdariffa</name>
    <name type="common">roselle</name>
    <dbReference type="NCBI Taxonomy" id="183260"/>
    <lineage>
        <taxon>Eukaryota</taxon>
        <taxon>Viridiplantae</taxon>
        <taxon>Streptophyta</taxon>
        <taxon>Embryophyta</taxon>
        <taxon>Tracheophyta</taxon>
        <taxon>Spermatophyta</taxon>
        <taxon>Magnoliopsida</taxon>
        <taxon>eudicotyledons</taxon>
        <taxon>Gunneridae</taxon>
        <taxon>Pentapetalae</taxon>
        <taxon>rosids</taxon>
        <taxon>malvids</taxon>
        <taxon>Malvales</taxon>
        <taxon>Malvaceae</taxon>
        <taxon>Malvoideae</taxon>
        <taxon>Hibiscus</taxon>
    </lineage>
</organism>
<proteinExistence type="predicted"/>
<comment type="caution">
    <text evidence="1">The sequence shown here is derived from an EMBL/GenBank/DDBJ whole genome shotgun (WGS) entry which is preliminary data.</text>
</comment>
<name>A0ABR2BY95_9ROSI</name>
<evidence type="ECO:0000313" key="1">
    <source>
        <dbReference type="EMBL" id="KAK8511899.1"/>
    </source>
</evidence>
<keyword evidence="2" id="KW-1185">Reference proteome</keyword>
<dbReference type="EMBL" id="JBBPBM010000076">
    <property type="protein sequence ID" value="KAK8511899.1"/>
    <property type="molecule type" value="Genomic_DNA"/>
</dbReference>
<accession>A0ABR2BY95</accession>
<dbReference type="SUPFAM" id="SSF50447">
    <property type="entry name" value="Translation proteins"/>
    <property type="match status" value="1"/>
</dbReference>
<dbReference type="Gene3D" id="2.40.30.10">
    <property type="entry name" value="Translation factors"/>
    <property type="match status" value="1"/>
</dbReference>
<dbReference type="Gene3D" id="3.30.470.20">
    <property type="entry name" value="ATP-grasp fold, B domain"/>
    <property type="match status" value="1"/>
</dbReference>
<protein>
    <recommendedName>
        <fullName evidence="3">rRNA N-glycosidase</fullName>
    </recommendedName>
</protein>
<dbReference type="Gene3D" id="3.40.50.300">
    <property type="entry name" value="P-loop containing nucleotide triphosphate hydrolases"/>
    <property type="match status" value="1"/>
</dbReference>
<dbReference type="Proteomes" id="UP001472677">
    <property type="component" value="Unassembled WGS sequence"/>
</dbReference>
<dbReference type="InterPro" id="IPR009000">
    <property type="entry name" value="Transl_B-barrel_sf"/>
</dbReference>
<dbReference type="InterPro" id="IPR027417">
    <property type="entry name" value="P-loop_NTPase"/>
</dbReference>
<reference evidence="1 2" key="1">
    <citation type="journal article" date="2024" name="G3 (Bethesda)">
        <title>Genome assembly of Hibiscus sabdariffa L. provides insights into metabolisms of medicinal natural products.</title>
        <authorList>
            <person name="Kim T."/>
        </authorList>
    </citation>
    <scope>NUCLEOTIDE SEQUENCE [LARGE SCALE GENOMIC DNA]</scope>
    <source>
        <strain evidence="1">TK-2024</strain>
        <tissue evidence="1">Old leaves</tissue>
    </source>
</reference>